<reference evidence="2" key="1">
    <citation type="submission" date="2024-05" db="EMBL/GenBank/DDBJ databases">
        <title>Campylobacter coli isolated from environmental waters in Slovenia.</title>
        <authorList>
            <person name="Zautner A.E."/>
            <person name="Bunk B."/>
            <person name="Riedel T."/>
            <person name="Sproeer C."/>
        </authorList>
    </citation>
    <scope>NUCLEOTIDE SEQUENCE</scope>
    <source>
        <strain evidence="2">CCS1377</strain>
    </source>
</reference>
<accession>A0AAU7E4P9</accession>
<dbReference type="AlphaFoldDB" id="A0AAU7E4P9"/>
<dbReference type="EMBL" id="CP155620">
    <property type="protein sequence ID" value="XBJ28451.1"/>
    <property type="molecule type" value="Genomic_DNA"/>
</dbReference>
<evidence type="ECO:0000313" key="2">
    <source>
        <dbReference type="EMBL" id="XBJ28451.1"/>
    </source>
</evidence>
<protein>
    <submittedName>
        <fullName evidence="2">Uncharacterized protein</fullName>
    </submittedName>
</protein>
<organism evidence="2">
    <name type="scientific">Campylobacter sp. CCS1377</name>
    <dbReference type="NCBI Taxonomy" id="3158229"/>
    <lineage>
        <taxon>Bacteria</taxon>
        <taxon>Pseudomonadati</taxon>
        <taxon>Campylobacterota</taxon>
        <taxon>Epsilonproteobacteria</taxon>
        <taxon>Campylobacterales</taxon>
        <taxon>Campylobacteraceae</taxon>
        <taxon>Campylobacter</taxon>
    </lineage>
</organism>
<gene>
    <name evidence="2" type="ORF">AAH949_04925</name>
</gene>
<feature type="coiled-coil region" evidence="1">
    <location>
        <begin position="19"/>
        <end position="53"/>
    </location>
</feature>
<proteinExistence type="predicted"/>
<keyword evidence="1" id="KW-0175">Coiled coil</keyword>
<sequence length="55" mass="6716">MKGLILNDEVNISLSKQDYKKFISDYKKVKQELNKYKMRCELLEIERLDYEKKNT</sequence>
<dbReference type="RefSeq" id="WP_348518081.1">
    <property type="nucleotide sequence ID" value="NZ_CP155620.1"/>
</dbReference>
<name>A0AAU7E4P9_9BACT</name>
<evidence type="ECO:0000256" key="1">
    <source>
        <dbReference type="SAM" id="Coils"/>
    </source>
</evidence>